<dbReference type="Proteomes" id="UP000011523">
    <property type="component" value="Unassembled WGS sequence"/>
</dbReference>
<evidence type="ECO:0000313" key="3">
    <source>
        <dbReference type="EMBL" id="ELZ39960.1"/>
    </source>
</evidence>
<dbReference type="AlphaFoldDB" id="M0DWP9"/>
<keyword evidence="2" id="KW-0472">Membrane</keyword>
<feature type="compositionally biased region" description="Basic and acidic residues" evidence="1">
    <location>
        <begin position="335"/>
        <end position="361"/>
    </location>
</feature>
<feature type="compositionally biased region" description="Low complexity" evidence="1">
    <location>
        <begin position="251"/>
        <end position="261"/>
    </location>
</feature>
<organism evidence="3 4">
    <name type="scientific">Halorubrum tebenquichense DSM 14210</name>
    <dbReference type="NCBI Taxonomy" id="1227485"/>
    <lineage>
        <taxon>Archaea</taxon>
        <taxon>Methanobacteriati</taxon>
        <taxon>Methanobacteriota</taxon>
        <taxon>Stenosarchaea group</taxon>
        <taxon>Halobacteria</taxon>
        <taxon>Halobacteriales</taxon>
        <taxon>Haloferacaceae</taxon>
        <taxon>Halorubrum</taxon>
    </lineage>
</organism>
<proteinExistence type="predicted"/>
<comment type="caution">
    <text evidence="3">The sequence shown here is derived from an EMBL/GenBank/DDBJ whole genome shotgun (WGS) entry which is preliminary data.</text>
</comment>
<protein>
    <recommendedName>
        <fullName evidence="5">DUF4013 domain-containing protein</fullName>
    </recommendedName>
</protein>
<keyword evidence="2" id="KW-0812">Transmembrane</keyword>
<dbReference type="EMBL" id="AOJD01000022">
    <property type="protein sequence ID" value="ELZ39960.1"/>
    <property type="molecule type" value="Genomic_DNA"/>
</dbReference>
<feature type="transmembrane region" description="Helical" evidence="2">
    <location>
        <begin position="193"/>
        <end position="214"/>
    </location>
</feature>
<dbReference type="PATRIC" id="fig|1227485.3.peg.457"/>
<feature type="region of interest" description="Disordered" evidence="1">
    <location>
        <begin position="251"/>
        <end position="378"/>
    </location>
</feature>
<keyword evidence="4" id="KW-1185">Reference proteome</keyword>
<dbReference type="InterPro" id="IPR025098">
    <property type="entry name" value="DUF4013"/>
</dbReference>
<accession>M0DWP9</accession>
<evidence type="ECO:0000256" key="1">
    <source>
        <dbReference type="SAM" id="MobiDB-lite"/>
    </source>
</evidence>
<dbReference type="RefSeq" id="WP_006628183.1">
    <property type="nucleotide sequence ID" value="NZ_AOJD01000022.1"/>
</dbReference>
<dbReference type="OrthoDB" id="331635at2157"/>
<name>M0DWP9_9EURY</name>
<feature type="transmembrane region" description="Helical" evidence="2">
    <location>
        <begin position="12"/>
        <end position="32"/>
    </location>
</feature>
<evidence type="ECO:0000313" key="4">
    <source>
        <dbReference type="Proteomes" id="UP000011523"/>
    </source>
</evidence>
<sequence>MLTGAATALKRTDDAAGVIIVGGVVTLLAWALTPLWLAGVLFVSPVFLVATPVALAPWLVVRGYFVRVTRHAVDAGAAADAPPLVAWGELVRDGLKSVLLSAALLAPLAGGLAVVVGAAAALVAGPVDPTSVAASVESTLGPNGPAAVAAVAGAAVAALVGAYLLAFAYVRPAALAVFAASGRLRSGLNPRRVVGVAATGPYATGWMLGVAALAVGSAVAAPAIPLVVGVAVAFAVRVVAHGLYGRGAGRAMAGGPADGRATANPGPESADAPSPGDADSGRDLADSGRVVSDRGPTADRGRDGPPTPVVSGDGGRPVRDEPPAAVQVGRAVPVEGDHDAAGDDRGVTAADRDAGGDRSDSDGGFEWGPALDDPEDKG</sequence>
<feature type="transmembrane region" description="Helical" evidence="2">
    <location>
        <begin position="98"/>
        <end position="124"/>
    </location>
</feature>
<evidence type="ECO:0008006" key="5">
    <source>
        <dbReference type="Google" id="ProtNLM"/>
    </source>
</evidence>
<keyword evidence="2" id="KW-1133">Transmembrane helix</keyword>
<reference evidence="3 4" key="1">
    <citation type="journal article" date="2014" name="PLoS Genet.">
        <title>Phylogenetically driven sequencing of extremely halophilic archaea reveals strategies for static and dynamic osmo-response.</title>
        <authorList>
            <person name="Becker E.A."/>
            <person name="Seitzer P.M."/>
            <person name="Tritt A."/>
            <person name="Larsen D."/>
            <person name="Krusor M."/>
            <person name="Yao A.I."/>
            <person name="Wu D."/>
            <person name="Madern D."/>
            <person name="Eisen J.A."/>
            <person name="Darling A.E."/>
            <person name="Facciotti M.T."/>
        </authorList>
    </citation>
    <scope>NUCLEOTIDE SEQUENCE [LARGE SCALE GENOMIC DNA]</scope>
    <source>
        <strain evidence="3 4">DSM 14210</strain>
    </source>
</reference>
<evidence type="ECO:0000256" key="2">
    <source>
        <dbReference type="SAM" id="Phobius"/>
    </source>
</evidence>
<feature type="transmembrane region" description="Helical" evidence="2">
    <location>
        <begin position="38"/>
        <end position="61"/>
    </location>
</feature>
<dbReference type="Pfam" id="PF13197">
    <property type="entry name" value="DUF4013"/>
    <property type="match status" value="1"/>
</dbReference>
<feature type="transmembrane region" description="Helical" evidence="2">
    <location>
        <begin position="220"/>
        <end position="240"/>
    </location>
</feature>
<gene>
    <name evidence="3" type="ORF">C472_02399</name>
</gene>
<feature type="transmembrane region" description="Helical" evidence="2">
    <location>
        <begin position="144"/>
        <end position="170"/>
    </location>
</feature>